<keyword evidence="1" id="KW-0812">Transmembrane</keyword>
<accession>A0A445LCX1</accession>
<name>A0A445LCX1_GLYSO</name>
<gene>
    <name evidence="2" type="ORF">D0Y65_007417</name>
</gene>
<dbReference type="AlphaFoldDB" id="A0A445LCX1"/>
<sequence length="55" mass="5939">MVGAGLKKDLRVSRVVSGGSLNAFLFLLIGVISQSTLGERNTTGSWMLRSGRMNR</sequence>
<comment type="caution">
    <text evidence="2">The sequence shown here is derived from an EMBL/GenBank/DDBJ whole genome shotgun (WGS) entry which is preliminary data.</text>
</comment>
<keyword evidence="1" id="KW-1133">Transmembrane helix</keyword>
<protein>
    <submittedName>
        <fullName evidence="2">Uncharacterized protein</fullName>
    </submittedName>
</protein>
<feature type="transmembrane region" description="Helical" evidence="1">
    <location>
        <begin position="12"/>
        <end position="32"/>
    </location>
</feature>
<keyword evidence="3" id="KW-1185">Reference proteome</keyword>
<evidence type="ECO:0000256" key="1">
    <source>
        <dbReference type="SAM" id="Phobius"/>
    </source>
</evidence>
<dbReference type="Proteomes" id="UP000289340">
    <property type="component" value="Chromosome 3"/>
</dbReference>
<evidence type="ECO:0000313" key="2">
    <source>
        <dbReference type="EMBL" id="RZC21113.1"/>
    </source>
</evidence>
<proteinExistence type="predicted"/>
<organism evidence="2 3">
    <name type="scientific">Glycine soja</name>
    <name type="common">Wild soybean</name>
    <dbReference type="NCBI Taxonomy" id="3848"/>
    <lineage>
        <taxon>Eukaryota</taxon>
        <taxon>Viridiplantae</taxon>
        <taxon>Streptophyta</taxon>
        <taxon>Embryophyta</taxon>
        <taxon>Tracheophyta</taxon>
        <taxon>Spermatophyta</taxon>
        <taxon>Magnoliopsida</taxon>
        <taxon>eudicotyledons</taxon>
        <taxon>Gunneridae</taxon>
        <taxon>Pentapetalae</taxon>
        <taxon>rosids</taxon>
        <taxon>fabids</taxon>
        <taxon>Fabales</taxon>
        <taxon>Fabaceae</taxon>
        <taxon>Papilionoideae</taxon>
        <taxon>50 kb inversion clade</taxon>
        <taxon>NPAAA clade</taxon>
        <taxon>indigoferoid/millettioid clade</taxon>
        <taxon>Phaseoleae</taxon>
        <taxon>Glycine</taxon>
        <taxon>Glycine subgen. Soja</taxon>
    </lineage>
</organism>
<keyword evidence="1" id="KW-0472">Membrane</keyword>
<dbReference type="EMBL" id="QZWG01000003">
    <property type="protein sequence ID" value="RZC21113.1"/>
    <property type="molecule type" value="Genomic_DNA"/>
</dbReference>
<evidence type="ECO:0000313" key="3">
    <source>
        <dbReference type="Proteomes" id="UP000289340"/>
    </source>
</evidence>
<reference evidence="2 3" key="1">
    <citation type="submission" date="2018-09" db="EMBL/GenBank/DDBJ databases">
        <title>A high-quality reference genome of wild soybean provides a powerful tool to mine soybean genomes.</title>
        <authorList>
            <person name="Xie M."/>
            <person name="Chung C.Y.L."/>
            <person name="Li M.-W."/>
            <person name="Wong F.-L."/>
            <person name="Chan T.-F."/>
            <person name="Lam H.-M."/>
        </authorList>
    </citation>
    <scope>NUCLEOTIDE SEQUENCE [LARGE SCALE GENOMIC DNA]</scope>
    <source>
        <strain evidence="3">cv. W05</strain>
        <tissue evidence="2">Hypocotyl of etiolated seedlings</tissue>
    </source>
</reference>
<feature type="non-terminal residue" evidence="2">
    <location>
        <position position="55"/>
    </location>
</feature>